<dbReference type="RefSeq" id="WP_009850611.1">
    <property type="nucleotide sequence ID" value="NZ_DS022295.1"/>
</dbReference>
<reference evidence="3 4" key="1">
    <citation type="submission" date="2006-09" db="EMBL/GenBank/DDBJ databases">
        <authorList>
            <person name="Emerson D."/>
            <person name="Ferriera S."/>
            <person name="Johnson J."/>
            <person name="Kravitz S."/>
            <person name="Halpern A."/>
            <person name="Remington K."/>
            <person name="Beeson K."/>
            <person name="Tran B."/>
            <person name="Rogers Y.-H."/>
            <person name="Friedman R."/>
            <person name="Venter J.C."/>
        </authorList>
    </citation>
    <scope>NUCLEOTIDE SEQUENCE [LARGE SCALE GENOMIC DNA]</scope>
    <source>
        <strain evidence="3 4">PV-1</strain>
    </source>
</reference>
<dbReference type="InterPro" id="IPR002821">
    <property type="entry name" value="Hydantoinase_A"/>
</dbReference>
<gene>
    <name evidence="3" type="ORF">SPV1_01552</name>
</gene>
<dbReference type="InParanoid" id="Q0F2F8"/>
<sequence length="652" mass="69371">MFLGVDTGGTFTDFVHFGADGLRFHKVLSTPADPSRAIEQGVAELKLKASDLHLVHGSTVATNAVLERKGARTLFVTNKGFEDLLTIGRQTRGELYDLCPELPEVWLKRSDAVGVDGRIDAQGGMLHALDSASVDALTRRLASGDYESVAICLLFSFLNPAHEQALAAAIPANLFVSSSHQVLAEYREYERGTTTFLNAYVGPLVQRYLQRLQHTLIPRHLFVMHSAGGVMQAERAGEQAVRLLLSGPAGGLVAATAVGRQLGETKLLSFDMGGTSTDVALICGEPAMTTEGEVAGLPVSLPMLDIHTIGAGGGSLAWLDEAGLPQVGPASAGADPGPVCYGRGGRQVTVTDANLLLGRIPAAARMAGSMPLDRDAAERAFEQYGRSFGLGAIRAAEAVIAIAEEHMAGALRVVSVQRGHDPADFALICFGGAGGLHACALAEKLAMRRVIVPVASGAFSALGMLAGRQQSEFSRSRRMAVDDTETAVQLQSLLTELEHEAALQMPGLALSFERRVDMRYAGQGFHLMIPLADGPDIDLPALAEQFCAAHDKAYGHRLARAVEIMTVRLTAFVAGPELIWPPLPAAGTQAPCTMVDIHGAGEVCCYRREDLVAGSHIDGPALVIEDIATLWLPERWCLQLSPHGHLLLERME</sequence>
<dbReference type="AlphaFoldDB" id="Q0F2F8"/>
<dbReference type="GO" id="GO:0005829">
    <property type="term" value="C:cytosol"/>
    <property type="evidence" value="ECO:0007669"/>
    <property type="project" value="TreeGrafter"/>
</dbReference>
<name>Q0F2F8_9PROT</name>
<evidence type="ECO:0000313" key="3">
    <source>
        <dbReference type="EMBL" id="EAU55592.1"/>
    </source>
</evidence>
<dbReference type="eggNOG" id="COG0145">
    <property type="taxonomic scope" value="Bacteria"/>
</dbReference>
<keyword evidence="4" id="KW-1185">Reference proteome</keyword>
<dbReference type="InterPro" id="IPR045079">
    <property type="entry name" value="Oxoprolinase-like"/>
</dbReference>
<evidence type="ECO:0000313" key="4">
    <source>
        <dbReference type="Proteomes" id="UP000005297"/>
    </source>
</evidence>
<dbReference type="PANTHER" id="PTHR11365">
    <property type="entry name" value="5-OXOPROLINASE RELATED"/>
    <property type="match status" value="1"/>
</dbReference>
<dbReference type="EMBL" id="AATS01000002">
    <property type="protein sequence ID" value="EAU55592.1"/>
    <property type="molecule type" value="Genomic_DNA"/>
</dbReference>
<dbReference type="PANTHER" id="PTHR11365:SF23">
    <property type="entry name" value="HYPOTHETICAL 5-OXOPROLINASE (EUROFUNG)-RELATED"/>
    <property type="match status" value="1"/>
</dbReference>
<dbReference type="GO" id="GO:0017168">
    <property type="term" value="F:5-oxoprolinase (ATP-hydrolyzing) activity"/>
    <property type="evidence" value="ECO:0007669"/>
    <property type="project" value="TreeGrafter"/>
</dbReference>
<dbReference type="STRING" id="314344.AL013_01485"/>
<organism evidence="3 4">
    <name type="scientific">Mariprofundus ferrooxydans PV-1</name>
    <dbReference type="NCBI Taxonomy" id="314345"/>
    <lineage>
        <taxon>Bacteria</taxon>
        <taxon>Pseudomonadati</taxon>
        <taxon>Pseudomonadota</taxon>
        <taxon>Candidatius Mariprofundia</taxon>
        <taxon>Mariprofundales</taxon>
        <taxon>Mariprofundaceae</taxon>
        <taxon>Mariprofundus</taxon>
    </lineage>
</organism>
<dbReference type="InterPro" id="IPR008040">
    <property type="entry name" value="Hydant_A_N"/>
</dbReference>
<dbReference type="OrthoDB" id="9759608at2"/>
<dbReference type="Pfam" id="PF01968">
    <property type="entry name" value="Hydantoinase_A"/>
    <property type="match status" value="1"/>
</dbReference>
<accession>Q0F2F8</accession>
<dbReference type="GO" id="GO:0006749">
    <property type="term" value="P:glutathione metabolic process"/>
    <property type="evidence" value="ECO:0007669"/>
    <property type="project" value="TreeGrafter"/>
</dbReference>
<feature type="domain" description="Hydantoinase A/oxoprolinase" evidence="1">
    <location>
        <begin position="191"/>
        <end position="469"/>
    </location>
</feature>
<feature type="domain" description="Hydantoinase/oxoprolinase N-terminal" evidence="2">
    <location>
        <begin position="3"/>
        <end position="170"/>
    </location>
</feature>
<evidence type="ECO:0000259" key="1">
    <source>
        <dbReference type="Pfam" id="PF01968"/>
    </source>
</evidence>
<protein>
    <submittedName>
        <fullName evidence="3">N-methylhydantoinase A</fullName>
    </submittedName>
</protein>
<dbReference type="Proteomes" id="UP000005297">
    <property type="component" value="Unassembled WGS sequence"/>
</dbReference>
<dbReference type="Pfam" id="PF05378">
    <property type="entry name" value="Hydant_A_N"/>
    <property type="match status" value="1"/>
</dbReference>
<comment type="caution">
    <text evidence="3">The sequence shown here is derived from an EMBL/GenBank/DDBJ whole genome shotgun (WGS) entry which is preliminary data.</text>
</comment>
<evidence type="ECO:0000259" key="2">
    <source>
        <dbReference type="Pfam" id="PF05378"/>
    </source>
</evidence>
<dbReference type="HOGENOM" id="CLU_002157_1_2_0"/>
<proteinExistence type="predicted"/>